<comment type="caution">
    <text evidence="1">The sequence shown here is derived from an EMBL/GenBank/DDBJ whole genome shotgun (WGS) entry which is preliminary data.</text>
</comment>
<reference evidence="1" key="2">
    <citation type="submission" date="2022-01" db="EMBL/GenBank/DDBJ databases">
        <authorList>
            <person name="Yamashiro T."/>
            <person name="Shiraishi A."/>
            <person name="Satake H."/>
            <person name="Nakayama K."/>
        </authorList>
    </citation>
    <scope>NUCLEOTIDE SEQUENCE</scope>
</reference>
<keyword evidence="2" id="KW-1185">Reference proteome</keyword>
<organism evidence="1 2">
    <name type="scientific">Tanacetum coccineum</name>
    <dbReference type="NCBI Taxonomy" id="301880"/>
    <lineage>
        <taxon>Eukaryota</taxon>
        <taxon>Viridiplantae</taxon>
        <taxon>Streptophyta</taxon>
        <taxon>Embryophyta</taxon>
        <taxon>Tracheophyta</taxon>
        <taxon>Spermatophyta</taxon>
        <taxon>Magnoliopsida</taxon>
        <taxon>eudicotyledons</taxon>
        <taxon>Gunneridae</taxon>
        <taxon>Pentapetalae</taxon>
        <taxon>asterids</taxon>
        <taxon>campanulids</taxon>
        <taxon>Asterales</taxon>
        <taxon>Asteraceae</taxon>
        <taxon>Asteroideae</taxon>
        <taxon>Anthemideae</taxon>
        <taxon>Anthemidinae</taxon>
        <taxon>Tanacetum</taxon>
    </lineage>
</organism>
<sequence length="81" mass="9575">MISRWSIYAEQLKSETESSTREGRTVEVVRTCQEKTTVSTSKRVKALVVDGLRKNGRLKLRWDRVKHDMEEFLLFEDTDRN</sequence>
<evidence type="ECO:0000313" key="2">
    <source>
        <dbReference type="Proteomes" id="UP001151760"/>
    </source>
</evidence>
<proteinExistence type="predicted"/>
<dbReference type="EMBL" id="BQNB010017772">
    <property type="protein sequence ID" value="GJT67058.1"/>
    <property type="molecule type" value="Genomic_DNA"/>
</dbReference>
<gene>
    <name evidence="1" type="ORF">Tco_1018538</name>
</gene>
<accession>A0ABQ5FW15</accession>
<name>A0ABQ5FW15_9ASTR</name>
<protein>
    <submittedName>
        <fullName evidence="1">Uncharacterized protein</fullName>
    </submittedName>
</protein>
<reference evidence="1" key="1">
    <citation type="journal article" date="2022" name="Int. J. Mol. Sci.">
        <title>Draft Genome of Tanacetum Coccineum: Genomic Comparison of Closely Related Tanacetum-Family Plants.</title>
        <authorList>
            <person name="Yamashiro T."/>
            <person name="Shiraishi A."/>
            <person name="Nakayama K."/>
            <person name="Satake H."/>
        </authorList>
    </citation>
    <scope>NUCLEOTIDE SEQUENCE</scope>
</reference>
<evidence type="ECO:0000313" key="1">
    <source>
        <dbReference type="EMBL" id="GJT67058.1"/>
    </source>
</evidence>
<dbReference type="Proteomes" id="UP001151760">
    <property type="component" value="Unassembled WGS sequence"/>
</dbReference>